<dbReference type="Proteomes" id="UP001597389">
    <property type="component" value="Unassembled WGS sequence"/>
</dbReference>
<dbReference type="GO" id="GO:0016787">
    <property type="term" value="F:hydrolase activity"/>
    <property type="evidence" value="ECO:0007669"/>
    <property type="project" value="UniProtKB-KW"/>
</dbReference>
<reference evidence="6" key="1">
    <citation type="journal article" date="2019" name="Int. J. Syst. Evol. Microbiol.">
        <title>The Global Catalogue of Microorganisms (GCM) 10K type strain sequencing project: providing services to taxonomists for standard genome sequencing and annotation.</title>
        <authorList>
            <consortium name="The Broad Institute Genomics Platform"/>
            <consortium name="The Broad Institute Genome Sequencing Center for Infectious Disease"/>
            <person name="Wu L."/>
            <person name="Ma J."/>
        </authorList>
    </citation>
    <scope>NUCLEOTIDE SEQUENCE [LARGE SCALE GENOMIC DNA]</scope>
    <source>
        <strain evidence="6">CCUG 57942</strain>
    </source>
</reference>
<proteinExistence type="inferred from homology"/>
<dbReference type="Gene3D" id="3.40.50.1820">
    <property type="entry name" value="alpha/beta hydrolase"/>
    <property type="match status" value="1"/>
</dbReference>
<comment type="similarity">
    <text evidence="1">Belongs to the 'GDXG' lipolytic enzyme family.</text>
</comment>
<evidence type="ECO:0000313" key="5">
    <source>
        <dbReference type="EMBL" id="MFD2158457.1"/>
    </source>
</evidence>
<dbReference type="SUPFAM" id="SSF53474">
    <property type="entry name" value="alpha/beta-Hydrolases"/>
    <property type="match status" value="1"/>
</dbReference>
<dbReference type="PANTHER" id="PTHR48081:SF30">
    <property type="entry name" value="ACETYL-HYDROLASE LIPR-RELATED"/>
    <property type="match status" value="1"/>
</dbReference>
<feature type="domain" description="BD-FAE-like" evidence="4">
    <location>
        <begin position="29"/>
        <end position="141"/>
    </location>
</feature>
<organism evidence="5 6">
    <name type="scientific">Rubritalea tangerina</name>
    <dbReference type="NCBI Taxonomy" id="430798"/>
    <lineage>
        <taxon>Bacteria</taxon>
        <taxon>Pseudomonadati</taxon>
        <taxon>Verrucomicrobiota</taxon>
        <taxon>Verrucomicrobiia</taxon>
        <taxon>Verrucomicrobiales</taxon>
        <taxon>Rubritaleaceae</taxon>
        <taxon>Rubritalea</taxon>
    </lineage>
</organism>
<evidence type="ECO:0000313" key="6">
    <source>
        <dbReference type="Proteomes" id="UP001597389"/>
    </source>
</evidence>
<dbReference type="Pfam" id="PF20434">
    <property type="entry name" value="BD-FAE"/>
    <property type="match status" value="1"/>
</dbReference>
<evidence type="ECO:0000259" key="3">
    <source>
        <dbReference type="Pfam" id="PF01738"/>
    </source>
</evidence>
<dbReference type="InterPro" id="IPR049492">
    <property type="entry name" value="BD-FAE-like_dom"/>
</dbReference>
<accession>A0ABW4Z9T1</accession>
<feature type="domain" description="Dienelactone hydrolase" evidence="3">
    <location>
        <begin position="181"/>
        <end position="240"/>
    </location>
</feature>
<dbReference type="PANTHER" id="PTHR48081">
    <property type="entry name" value="AB HYDROLASE SUPERFAMILY PROTEIN C4A8.06C"/>
    <property type="match status" value="1"/>
</dbReference>
<keyword evidence="6" id="KW-1185">Reference proteome</keyword>
<evidence type="ECO:0000259" key="4">
    <source>
        <dbReference type="Pfam" id="PF20434"/>
    </source>
</evidence>
<comment type="caution">
    <text evidence="5">The sequence shown here is derived from an EMBL/GenBank/DDBJ whole genome shotgun (WGS) entry which is preliminary data.</text>
</comment>
<keyword evidence="2 5" id="KW-0378">Hydrolase</keyword>
<dbReference type="InterPro" id="IPR002925">
    <property type="entry name" value="Dienelactn_hydro"/>
</dbReference>
<dbReference type="InterPro" id="IPR050300">
    <property type="entry name" value="GDXG_lipolytic_enzyme"/>
</dbReference>
<protein>
    <submittedName>
        <fullName evidence="5">Alpha/beta hydrolase</fullName>
    </submittedName>
</protein>
<dbReference type="EMBL" id="JBHUJB010000025">
    <property type="protein sequence ID" value="MFD2158457.1"/>
    <property type="molecule type" value="Genomic_DNA"/>
</dbReference>
<dbReference type="RefSeq" id="WP_377177717.1">
    <property type="nucleotide sequence ID" value="NZ_JBHUJB010000025.1"/>
</dbReference>
<dbReference type="Pfam" id="PF01738">
    <property type="entry name" value="DLH"/>
    <property type="match status" value="1"/>
</dbReference>
<evidence type="ECO:0000256" key="1">
    <source>
        <dbReference type="ARBA" id="ARBA00010515"/>
    </source>
</evidence>
<name>A0ABW4Z9T1_9BACT</name>
<sequence length="269" mass="29791">MEARDAAERVRPDKLIEYKKIQEGDPLKLHVFQPSQVKGEVPCMVFFFGGGWAVGSPVQFYQQADEFRKRGLVTICAEYRVAKKHKVRPDACVEDAKSAIRWVRKHAGQLGIDGNKVIAAGGSAGGHLAACTAFVRGFEAEGEDLAISSKPNYLVLYNPVLDTTELGYGVEKVKELRQKLSPVHQVVEGGPPTIVMHGKADETVPFENAERFSKVMKEKGNSCTLVPYVGAAHGFFNSPMFRKKANLEYYKSTIEETAEFLDREGLLKP</sequence>
<gene>
    <name evidence="5" type="ORF">ACFSW8_06065</name>
</gene>
<evidence type="ECO:0000256" key="2">
    <source>
        <dbReference type="ARBA" id="ARBA00022801"/>
    </source>
</evidence>
<dbReference type="InterPro" id="IPR029058">
    <property type="entry name" value="AB_hydrolase_fold"/>
</dbReference>